<dbReference type="AlphaFoldDB" id="A0A172TLW3"/>
<dbReference type="OrthoDB" id="2679154at2"/>
<sequence length="99" mass="11999">MRFCEHYRFIERDYWFHKAVQSSEHLSVEQIDTMLDRMALEWKDLTFKFYPDGSVTIMDNESQTYLKPGDLTGASLDFYIRKRIRFIKVMLSEQQLKYA</sequence>
<dbReference type="Proteomes" id="UP000076927">
    <property type="component" value="Chromosome"/>
</dbReference>
<dbReference type="STRING" id="1178515.SY83_17455"/>
<proteinExistence type="predicted"/>
<accession>A0A172TLW3</accession>
<organism evidence="1 2">
    <name type="scientific">Paenibacillus swuensis</name>
    <dbReference type="NCBI Taxonomy" id="1178515"/>
    <lineage>
        <taxon>Bacteria</taxon>
        <taxon>Bacillati</taxon>
        <taxon>Bacillota</taxon>
        <taxon>Bacilli</taxon>
        <taxon>Bacillales</taxon>
        <taxon>Paenibacillaceae</taxon>
        <taxon>Paenibacillus</taxon>
    </lineage>
</organism>
<reference evidence="1 2" key="1">
    <citation type="submission" date="2015-01" db="EMBL/GenBank/DDBJ databases">
        <title>Paenibacillus swuensis/DY6/whole genome sequencing.</title>
        <authorList>
            <person name="Kim M.K."/>
            <person name="Srinivasan S."/>
            <person name="Lee J.-J."/>
        </authorList>
    </citation>
    <scope>NUCLEOTIDE SEQUENCE [LARGE SCALE GENOMIC DNA]</scope>
    <source>
        <strain evidence="1 2">DY6</strain>
    </source>
</reference>
<name>A0A172TLW3_9BACL</name>
<dbReference type="KEGG" id="pswu:SY83_17455"/>
<evidence type="ECO:0000313" key="1">
    <source>
        <dbReference type="EMBL" id="ANE47773.1"/>
    </source>
</evidence>
<dbReference type="RefSeq" id="WP_068608817.1">
    <property type="nucleotide sequence ID" value="NZ_CP011388.1"/>
</dbReference>
<protein>
    <submittedName>
        <fullName evidence="1">Uncharacterized protein</fullName>
    </submittedName>
</protein>
<keyword evidence="2" id="KW-1185">Reference proteome</keyword>
<dbReference type="EMBL" id="CP011388">
    <property type="protein sequence ID" value="ANE47773.1"/>
    <property type="molecule type" value="Genomic_DNA"/>
</dbReference>
<gene>
    <name evidence="1" type="ORF">SY83_17455</name>
</gene>
<evidence type="ECO:0000313" key="2">
    <source>
        <dbReference type="Proteomes" id="UP000076927"/>
    </source>
</evidence>
<dbReference type="PATRIC" id="fig|1178515.4.peg.3514"/>